<keyword evidence="13" id="KW-1185">Reference proteome</keyword>
<keyword evidence="2 8" id="KW-0812">Transmembrane</keyword>
<reference evidence="12" key="2">
    <citation type="journal article" date="2021" name="Genome Biol. Evol.">
        <title>Developing a high-quality reference genome for a parasitic bivalve with doubly uniparental inheritance (Bivalvia: Unionida).</title>
        <authorList>
            <person name="Smith C.H."/>
        </authorList>
    </citation>
    <scope>NUCLEOTIDE SEQUENCE</scope>
    <source>
        <strain evidence="12">CHS0354</strain>
        <tissue evidence="12">Mantle</tissue>
    </source>
</reference>
<dbReference type="PANTHER" id="PTHR24243">
    <property type="entry name" value="G-PROTEIN COUPLED RECEPTOR"/>
    <property type="match status" value="1"/>
</dbReference>
<keyword evidence="5 10" id="KW-0472">Membrane</keyword>
<reference evidence="12" key="3">
    <citation type="submission" date="2023-05" db="EMBL/GenBank/DDBJ databases">
        <authorList>
            <person name="Smith C.H."/>
        </authorList>
    </citation>
    <scope>NUCLEOTIDE SEQUENCE</scope>
    <source>
        <strain evidence="12">CHS0354</strain>
        <tissue evidence="12">Mantle</tissue>
    </source>
</reference>
<dbReference type="PROSITE" id="PS00237">
    <property type="entry name" value="G_PROTEIN_RECEP_F1_1"/>
    <property type="match status" value="1"/>
</dbReference>
<keyword evidence="6 8" id="KW-0675">Receptor</keyword>
<dbReference type="GO" id="GO:0005886">
    <property type="term" value="C:plasma membrane"/>
    <property type="evidence" value="ECO:0007669"/>
    <property type="project" value="TreeGrafter"/>
</dbReference>
<dbReference type="PROSITE" id="PS50262">
    <property type="entry name" value="G_PROTEIN_RECEP_F1_2"/>
    <property type="match status" value="1"/>
</dbReference>
<dbReference type="SUPFAM" id="SSF81321">
    <property type="entry name" value="Family A G protein-coupled receptor-like"/>
    <property type="match status" value="1"/>
</dbReference>
<evidence type="ECO:0000256" key="4">
    <source>
        <dbReference type="ARBA" id="ARBA00023040"/>
    </source>
</evidence>
<evidence type="ECO:0000256" key="8">
    <source>
        <dbReference type="RuleBase" id="RU000688"/>
    </source>
</evidence>
<comment type="subcellular location">
    <subcellularLocation>
        <location evidence="1">Membrane</location>
        <topology evidence="1">Multi-pass membrane protein</topology>
    </subcellularLocation>
</comment>
<evidence type="ECO:0000256" key="2">
    <source>
        <dbReference type="ARBA" id="ARBA00022692"/>
    </source>
</evidence>
<sequence>MNLIKSHGFTRGDTILLNRNTSLLLGDSSISAFPHQSLGERFKLNLIVVRWVKHFTLGLGHKAPFMSVMMNNSSSTILLQKINDEMAILLIPAMIFIGVLMFTGLIGNITVCYFYGCKTKTSPTSCFILGLGIFDLLSCIISMPMEIVDLRFFYMFPDVTVCKVLTATNFLFALASVLILIAIATERYRRVCFPFRKQFTVFQARLICCSSVPISCLFSWPFLILYTVVPVDIPINDSVNITGYDCTTDHEESSKVYLNALNIMQMLLFIFTLVPLTVLYILVYRQLIKMRKFRHKGPCEDSVTPNSSEIRNSNHSSPTISSTIKDTSNSCDNISTIRASINSLKQSNYSLGPSNAVAQIGRESMDKTKETTFITEDNTEHSQNNHINNEECFNHKAVLQVNMFAKHKKERDSQEINKDDQATLPNHTSGMFNNALPSSDRDRPEFGYSLNKLRFRDTKTVGFTKLMLVITVTFIMSFIPYLCLVVWRSLSTEYVVTKMTDVQRIFYVIGLRSFFLNSAFNPMIYGFFNSKFRNFFAGVCCDFCRTKSRYKHELETTSSPQSKT</sequence>
<evidence type="ECO:0000256" key="1">
    <source>
        <dbReference type="ARBA" id="ARBA00004141"/>
    </source>
</evidence>
<reference evidence="12" key="1">
    <citation type="journal article" date="2021" name="Genome Biol. Evol.">
        <title>A High-Quality Reference Genome for a Parasitic Bivalve with Doubly Uniparental Inheritance (Bivalvia: Unionida).</title>
        <authorList>
            <person name="Smith C.H."/>
        </authorList>
    </citation>
    <scope>NUCLEOTIDE SEQUENCE</scope>
    <source>
        <strain evidence="12">CHS0354</strain>
    </source>
</reference>
<evidence type="ECO:0000313" key="12">
    <source>
        <dbReference type="EMBL" id="KAK3584529.1"/>
    </source>
</evidence>
<comment type="caution">
    <text evidence="12">The sequence shown here is derived from an EMBL/GenBank/DDBJ whole genome shotgun (WGS) entry which is preliminary data.</text>
</comment>
<comment type="similarity">
    <text evidence="8">Belongs to the G-protein coupled receptor 1 family.</text>
</comment>
<feature type="region of interest" description="Disordered" evidence="9">
    <location>
        <begin position="409"/>
        <end position="440"/>
    </location>
</feature>
<feature type="region of interest" description="Disordered" evidence="9">
    <location>
        <begin position="301"/>
        <end position="326"/>
    </location>
</feature>
<dbReference type="Pfam" id="PF00001">
    <property type="entry name" value="7tm_1"/>
    <property type="match status" value="1"/>
</dbReference>
<dbReference type="PANTHER" id="PTHR24243:SF224">
    <property type="entry name" value="G-PROTEIN COUPLED RECEPTOR 19-RELATED"/>
    <property type="match status" value="1"/>
</dbReference>
<organism evidence="12 13">
    <name type="scientific">Potamilus streckersoni</name>
    <dbReference type="NCBI Taxonomy" id="2493646"/>
    <lineage>
        <taxon>Eukaryota</taxon>
        <taxon>Metazoa</taxon>
        <taxon>Spiralia</taxon>
        <taxon>Lophotrochozoa</taxon>
        <taxon>Mollusca</taxon>
        <taxon>Bivalvia</taxon>
        <taxon>Autobranchia</taxon>
        <taxon>Heteroconchia</taxon>
        <taxon>Palaeoheterodonta</taxon>
        <taxon>Unionida</taxon>
        <taxon>Unionoidea</taxon>
        <taxon>Unionidae</taxon>
        <taxon>Ambleminae</taxon>
        <taxon>Lampsilini</taxon>
        <taxon>Potamilus</taxon>
    </lineage>
</organism>
<evidence type="ECO:0000256" key="10">
    <source>
        <dbReference type="SAM" id="Phobius"/>
    </source>
</evidence>
<dbReference type="Proteomes" id="UP001195483">
    <property type="component" value="Unassembled WGS sequence"/>
</dbReference>
<dbReference type="PRINTS" id="PR00237">
    <property type="entry name" value="GPCRRHODOPSN"/>
</dbReference>
<feature type="domain" description="G-protein coupled receptors family 1 profile" evidence="11">
    <location>
        <begin position="107"/>
        <end position="525"/>
    </location>
</feature>
<accession>A0AAE0S3I9</accession>
<dbReference type="InterPro" id="IPR000276">
    <property type="entry name" value="GPCR_Rhodpsn"/>
</dbReference>
<feature type="transmembrane region" description="Helical" evidence="10">
    <location>
        <begin position="263"/>
        <end position="284"/>
    </location>
</feature>
<keyword evidence="4 8" id="KW-0297">G-protein coupled receptor</keyword>
<protein>
    <recommendedName>
        <fullName evidence="11">G-protein coupled receptors family 1 profile domain-containing protein</fullName>
    </recommendedName>
</protein>
<keyword evidence="7 8" id="KW-0807">Transducer</keyword>
<name>A0AAE0S3I9_9BIVA</name>
<evidence type="ECO:0000256" key="5">
    <source>
        <dbReference type="ARBA" id="ARBA00023136"/>
    </source>
</evidence>
<dbReference type="AlphaFoldDB" id="A0AAE0S3I9"/>
<feature type="transmembrane region" description="Helical" evidence="10">
    <location>
        <begin position="466"/>
        <end position="487"/>
    </location>
</feature>
<gene>
    <name evidence="12" type="ORF">CHS0354_039263</name>
</gene>
<feature type="compositionally biased region" description="Polar residues" evidence="9">
    <location>
        <begin position="423"/>
        <end position="437"/>
    </location>
</feature>
<dbReference type="CDD" id="cd00637">
    <property type="entry name" value="7tm_classA_rhodopsin-like"/>
    <property type="match status" value="1"/>
</dbReference>
<feature type="compositionally biased region" description="Basic and acidic residues" evidence="9">
    <location>
        <begin position="410"/>
        <end position="421"/>
    </location>
</feature>
<feature type="transmembrane region" description="Helical" evidence="10">
    <location>
        <begin position="87"/>
        <end position="115"/>
    </location>
</feature>
<feature type="transmembrane region" description="Helical" evidence="10">
    <location>
        <begin position="165"/>
        <end position="185"/>
    </location>
</feature>
<dbReference type="EMBL" id="JAEAOA010002299">
    <property type="protein sequence ID" value="KAK3584529.1"/>
    <property type="molecule type" value="Genomic_DNA"/>
</dbReference>
<evidence type="ECO:0000313" key="13">
    <source>
        <dbReference type="Proteomes" id="UP001195483"/>
    </source>
</evidence>
<dbReference type="GO" id="GO:0004930">
    <property type="term" value="F:G protein-coupled receptor activity"/>
    <property type="evidence" value="ECO:0007669"/>
    <property type="project" value="UniProtKB-KW"/>
</dbReference>
<feature type="transmembrane region" description="Helical" evidence="10">
    <location>
        <begin position="507"/>
        <end position="528"/>
    </location>
</feature>
<keyword evidence="3 10" id="KW-1133">Transmembrane helix</keyword>
<proteinExistence type="inferred from homology"/>
<evidence type="ECO:0000256" key="6">
    <source>
        <dbReference type="ARBA" id="ARBA00023170"/>
    </source>
</evidence>
<evidence type="ECO:0000256" key="3">
    <source>
        <dbReference type="ARBA" id="ARBA00022989"/>
    </source>
</evidence>
<evidence type="ECO:0000256" key="7">
    <source>
        <dbReference type="ARBA" id="ARBA00023224"/>
    </source>
</evidence>
<evidence type="ECO:0000256" key="9">
    <source>
        <dbReference type="SAM" id="MobiDB-lite"/>
    </source>
</evidence>
<feature type="compositionally biased region" description="Polar residues" evidence="9">
    <location>
        <begin position="303"/>
        <end position="326"/>
    </location>
</feature>
<evidence type="ECO:0000259" key="11">
    <source>
        <dbReference type="PROSITE" id="PS50262"/>
    </source>
</evidence>
<dbReference type="InterPro" id="IPR017452">
    <property type="entry name" value="GPCR_Rhodpsn_7TM"/>
</dbReference>
<feature type="transmembrane region" description="Helical" evidence="10">
    <location>
        <begin position="127"/>
        <end position="145"/>
    </location>
</feature>
<dbReference type="Gene3D" id="1.20.1070.10">
    <property type="entry name" value="Rhodopsin 7-helix transmembrane proteins"/>
    <property type="match status" value="2"/>
</dbReference>
<feature type="transmembrane region" description="Helical" evidence="10">
    <location>
        <begin position="206"/>
        <end position="229"/>
    </location>
</feature>